<evidence type="ECO:0008006" key="3">
    <source>
        <dbReference type="Google" id="ProtNLM"/>
    </source>
</evidence>
<dbReference type="OrthoDB" id="6237231at2"/>
<dbReference type="InterPro" id="IPR021308">
    <property type="entry name" value="GfcB"/>
</dbReference>
<evidence type="ECO:0000313" key="2">
    <source>
        <dbReference type="Proteomes" id="UP000245048"/>
    </source>
</evidence>
<dbReference type="AlphaFoldDB" id="A0A2U1V081"/>
<protein>
    <recommendedName>
        <fullName evidence="3">YjbF family lipoprotein</fullName>
    </recommendedName>
</protein>
<accession>A0A2U1V081</accession>
<keyword evidence="2" id="KW-1185">Reference proteome</keyword>
<comment type="caution">
    <text evidence="1">The sequence shown here is derived from an EMBL/GenBank/DDBJ whole genome shotgun (WGS) entry which is preliminary data.</text>
</comment>
<dbReference type="SUPFAM" id="SSF159270">
    <property type="entry name" value="YmcC-like"/>
    <property type="match status" value="1"/>
</dbReference>
<organism evidence="1 2">
    <name type="scientific">Teichococcus aestuarii</name>
    <dbReference type="NCBI Taxonomy" id="568898"/>
    <lineage>
        <taxon>Bacteria</taxon>
        <taxon>Pseudomonadati</taxon>
        <taxon>Pseudomonadota</taxon>
        <taxon>Alphaproteobacteria</taxon>
        <taxon>Acetobacterales</taxon>
        <taxon>Roseomonadaceae</taxon>
        <taxon>Roseomonas</taxon>
    </lineage>
</organism>
<dbReference type="RefSeq" id="WP_109518457.1">
    <property type="nucleotide sequence ID" value="NZ_PDOA01000016.1"/>
</dbReference>
<reference evidence="2" key="1">
    <citation type="submission" date="2017-10" db="EMBL/GenBank/DDBJ databases">
        <authorList>
            <person name="Toshchakov S.V."/>
            <person name="Goeva M.A."/>
        </authorList>
    </citation>
    <scope>NUCLEOTIDE SEQUENCE [LARGE SCALE GENOMIC DNA]</scope>
    <source>
        <strain evidence="2">JR1/69-1-13</strain>
    </source>
</reference>
<evidence type="ECO:0000313" key="1">
    <source>
        <dbReference type="EMBL" id="PWC27294.1"/>
    </source>
</evidence>
<dbReference type="Gene3D" id="2.40.360.10">
    <property type="entry name" value="YmcC-like"/>
    <property type="match status" value="1"/>
</dbReference>
<dbReference type="Proteomes" id="UP000245048">
    <property type="component" value="Unassembled WGS sequence"/>
</dbReference>
<dbReference type="InterPro" id="IPR023373">
    <property type="entry name" value="YmcC_sf"/>
</dbReference>
<sequence>MRALLGLLLLLPGCALPGFVGDALGLGREPLPPLAEADTTLPAPPDGTPALRLQWAGGQALAVLVEQHGERRMWRSAGGLVVATEGGRITATAGLREWIAGSRLDGADPLEEPLELAARPATLRRQLDLMRADRAPQGMRFGLSLTCRLGAARREAVLLVSEQCRGGGAAFTNRYWADPATGGIWRSEQWVGEAGMLRLEVVTPPSS</sequence>
<gene>
    <name evidence="1" type="ORF">CR165_18625</name>
</gene>
<dbReference type="EMBL" id="PDOA01000016">
    <property type="protein sequence ID" value="PWC27294.1"/>
    <property type="molecule type" value="Genomic_DNA"/>
</dbReference>
<dbReference type="Pfam" id="PF11102">
    <property type="entry name" value="YjbF"/>
    <property type="match status" value="1"/>
</dbReference>
<proteinExistence type="predicted"/>
<name>A0A2U1V081_9PROT</name>